<dbReference type="CDD" id="cd00821">
    <property type="entry name" value="PH"/>
    <property type="match status" value="1"/>
</dbReference>
<dbReference type="PANTHER" id="PTHR46265:SF2">
    <property type="entry name" value="RHO GTPASE-ACTIVATING PROTEIN 7"/>
    <property type="match status" value="1"/>
</dbReference>
<dbReference type="SUPFAM" id="SSF48350">
    <property type="entry name" value="GTPase activation domain, GAP"/>
    <property type="match status" value="1"/>
</dbReference>
<dbReference type="InterPro" id="IPR011993">
    <property type="entry name" value="PH-like_dom_sf"/>
</dbReference>
<evidence type="ECO:0008006" key="8">
    <source>
        <dbReference type="Google" id="ProtNLM"/>
    </source>
</evidence>
<feature type="compositionally biased region" description="Basic and acidic residues" evidence="3">
    <location>
        <begin position="176"/>
        <end position="186"/>
    </location>
</feature>
<dbReference type="InterPro" id="IPR001849">
    <property type="entry name" value="PH_domain"/>
</dbReference>
<dbReference type="PANTHER" id="PTHR46265">
    <property type="entry name" value="RHO GTPASE-ACTIVATING PROTEIN 7"/>
    <property type="match status" value="1"/>
</dbReference>
<dbReference type="Pfam" id="PF00169">
    <property type="entry name" value="PH"/>
    <property type="match status" value="1"/>
</dbReference>
<feature type="region of interest" description="Disordered" evidence="3">
    <location>
        <begin position="1083"/>
        <end position="1109"/>
    </location>
</feature>
<dbReference type="SUPFAM" id="SSF50729">
    <property type="entry name" value="PH domain-like"/>
    <property type="match status" value="1"/>
</dbReference>
<evidence type="ECO:0000259" key="5">
    <source>
        <dbReference type="PROSITE" id="PS50238"/>
    </source>
</evidence>
<feature type="compositionally biased region" description="Polar residues" evidence="3">
    <location>
        <begin position="970"/>
        <end position="983"/>
    </location>
</feature>
<feature type="domain" description="Rho-GAP" evidence="5">
    <location>
        <begin position="199"/>
        <end position="398"/>
    </location>
</feature>
<proteinExistence type="predicted"/>
<evidence type="ECO:0000313" key="6">
    <source>
        <dbReference type="EMBL" id="KAG6473588.1"/>
    </source>
</evidence>
<accession>A0A8J5CX98</accession>
<dbReference type="Proteomes" id="UP000734854">
    <property type="component" value="Unassembled WGS sequence"/>
</dbReference>
<feature type="region of interest" description="Disordered" evidence="3">
    <location>
        <begin position="596"/>
        <end position="631"/>
    </location>
</feature>
<evidence type="ECO:0000256" key="3">
    <source>
        <dbReference type="SAM" id="MobiDB-lite"/>
    </source>
</evidence>
<feature type="compositionally biased region" description="Polar residues" evidence="3">
    <location>
        <begin position="1029"/>
        <end position="1040"/>
    </location>
</feature>
<feature type="compositionally biased region" description="Basic and acidic residues" evidence="3">
    <location>
        <begin position="530"/>
        <end position="544"/>
    </location>
</feature>
<name>A0A8J5CX98_ZINOF</name>
<dbReference type="GO" id="GO:0007165">
    <property type="term" value="P:signal transduction"/>
    <property type="evidence" value="ECO:0007669"/>
    <property type="project" value="InterPro"/>
</dbReference>
<dbReference type="CDD" id="cd00159">
    <property type="entry name" value="RhoGAP"/>
    <property type="match status" value="1"/>
</dbReference>
<feature type="region of interest" description="Disordered" evidence="3">
    <location>
        <begin position="1005"/>
        <end position="1046"/>
    </location>
</feature>
<feature type="compositionally biased region" description="Polar residues" evidence="3">
    <location>
        <begin position="939"/>
        <end position="959"/>
    </location>
</feature>
<gene>
    <name evidence="6" type="ORF">ZIOFF_067505</name>
</gene>
<dbReference type="Pfam" id="PF00620">
    <property type="entry name" value="RhoGAP"/>
    <property type="match status" value="1"/>
</dbReference>
<feature type="region of interest" description="Disordered" evidence="3">
    <location>
        <begin position="409"/>
        <end position="501"/>
    </location>
</feature>
<dbReference type="Gene3D" id="1.10.555.10">
    <property type="entry name" value="Rho GTPase activation protein"/>
    <property type="match status" value="1"/>
</dbReference>
<dbReference type="SMART" id="SM00233">
    <property type="entry name" value="PH"/>
    <property type="match status" value="1"/>
</dbReference>
<evidence type="ECO:0000259" key="4">
    <source>
        <dbReference type="PROSITE" id="PS50003"/>
    </source>
</evidence>
<keyword evidence="2" id="KW-0175">Coiled coil</keyword>
<organism evidence="6 7">
    <name type="scientific">Zingiber officinale</name>
    <name type="common">Ginger</name>
    <name type="synonym">Amomum zingiber</name>
    <dbReference type="NCBI Taxonomy" id="94328"/>
    <lineage>
        <taxon>Eukaryota</taxon>
        <taxon>Viridiplantae</taxon>
        <taxon>Streptophyta</taxon>
        <taxon>Embryophyta</taxon>
        <taxon>Tracheophyta</taxon>
        <taxon>Spermatophyta</taxon>
        <taxon>Magnoliopsida</taxon>
        <taxon>Liliopsida</taxon>
        <taxon>Zingiberales</taxon>
        <taxon>Zingiberaceae</taxon>
        <taxon>Zingiber</taxon>
    </lineage>
</organism>
<comment type="caution">
    <text evidence="6">The sequence shown here is derived from an EMBL/GenBank/DDBJ whole genome shotgun (WGS) entry which is preliminary data.</text>
</comment>
<dbReference type="GO" id="GO:0005096">
    <property type="term" value="F:GTPase activator activity"/>
    <property type="evidence" value="ECO:0007669"/>
    <property type="project" value="UniProtKB-KW"/>
</dbReference>
<feature type="region of interest" description="Disordered" evidence="3">
    <location>
        <begin position="864"/>
        <end position="983"/>
    </location>
</feature>
<dbReference type="AlphaFoldDB" id="A0A8J5CX98"/>
<dbReference type="InterPro" id="IPR000198">
    <property type="entry name" value="RhoGAP_dom"/>
</dbReference>
<dbReference type="Gene3D" id="2.30.29.30">
    <property type="entry name" value="Pleckstrin-homology domain (PH domain)/Phosphotyrosine-binding domain (PTB)"/>
    <property type="match status" value="1"/>
</dbReference>
<keyword evidence="7" id="KW-1185">Reference proteome</keyword>
<dbReference type="InterPro" id="IPR052799">
    <property type="entry name" value="Rho_GAP_Regulators"/>
</dbReference>
<feature type="compositionally biased region" description="Polar residues" evidence="3">
    <location>
        <begin position="464"/>
        <end position="482"/>
    </location>
</feature>
<reference evidence="6 7" key="1">
    <citation type="submission" date="2020-08" db="EMBL/GenBank/DDBJ databases">
        <title>Plant Genome Project.</title>
        <authorList>
            <person name="Zhang R.-G."/>
        </authorList>
    </citation>
    <scope>NUCLEOTIDE SEQUENCE [LARGE SCALE GENOMIC DNA]</scope>
    <source>
        <tissue evidence="6">Rhizome</tissue>
    </source>
</reference>
<feature type="compositionally biased region" description="Acidic residues" evidence="3">
    <location>
        <begin position="414"/>
        <end position="436"/>
    </location>
</feature>
<feature type="compositionally biased region" description="Acidic residues" evidence="3">
    <location>
        <begin position="446"/>
        <end position="459"/>
    </location>
</feature>
<dbReference type="InterPro" id="IPR008936">
    <property type="entry name" value="Rho_GTPase_activation_prot"/>
</dbReference>
<dbReference type="InterPro" id="IPR025757">
    <property type="entry name" value="MIP1_Leuzipper"/>
</dbReference>
<sequence>MASSQSSENLMQCKTCLCGEGDANFWISRSLENSDKQTNKCPNCKVFKSGPLLISSKGLGWTSWKKRWFVLTRTSLVFFRADPSVLPQKGNEANSSLGGIDLNNSGSVDVKADRKILMVIFPDGRDGRTFTLKAETSEDLYEWKVALENALAQAPSATTALVQNGIFRSDVTESSEVSHEKERDRQSTNSSVIGKPASLALEDIDGSPSFLEKALKFIEQHGIKVEGILRQSADVEEVKRRVQEYEQGKIEFSPDEDAHVIGDCIKYILREMPSSPVPASCCTALVKAYRTDRGNRVDCIRAAIFETFPEPNCHLLQRILKMMQMVESYKSQNRMSLSALAACMAPLLLRPLLLGECEFEDDFNMGGDGSIQLMQAAAAANHAQAIVVIMLEDYETIFNENLLHEDSMSSDLYSDSEDGDVEDDYSTDNDNPEDDEYHNGHNDSDNLTDTDISEDDGFHDEDNSSGTNINDDSDHSSSGTVSESHKNIESNVQNNQKKEDACVQDRDANDAFKCFDITAHDPLIHEFCHQKSSATDKPEPKDSTAGHNIPTDFQKHESIPRDVSNTTTSHGSAHHESAHNPASSFLKSVSNILPSSNRKVIDKPKRKISSKQPTIWGRASQKKNLPMKSKDLPSENECIVDINFAEYLSYATVEDPQNPSHDCSVYALPVLSLSWYFSQSAIQKLKQTKDDLQIKFANDVKENVALQEGLKQRKEALHERRLTLEQDIERLREQLQNEKDLRTSLESGLLNMGPNHISVASALDSKTRADLEEVALVEADIAKLKQKVADLRGQLDDQLTQSYDSLCESCGKNLCTSDNSTQKRQLEEVRSTCPDQHSIILIKDELLSSEAVLSLEQYSESDNQNVILPGSFSPKDSISRSSKNKGGALSLPSQSGEPHSEHHSTESRALNCTLNSEESSMATSKNYTYKKGTPMVNENAATQTQESASLADGQPSQMQRTKRNGGKLSKGNNKISSAEEGSTKVGQNISKKFMIWGDFGKKEAQDPQLTNKQSVHKKQSSDPTLHCLKSQTSTGISSSEMPAVAGHTGDAKGFSFKLEETISSSSSALVKLTNRLNFLKERRAQLANEQTKQNTRRSAQDSSQRTSAR</sequence>
<protein>
    <recommendedName>
        <fullName evidence="8">Rho GTPase activation protein</fullName>
    </recommendedName>
</protein>
<keyword evidence="1" id="KW-0343">GTPase activation</keyword>
<feature type="domain" description="PH" evidence="4">
    <location>
        <begin position="45"/>
        <end position="152"/>
    </location>
</feature>
<evidence type="ECO:0000256" key="2">
    <source>
        <dbReference type="SAM" id="Coils"/>
    </source>
</evidence>
<dbReference type="SMART" id="SM00324">
    <property type="entry name" value="RhoGAP"/>
    <property type="match status" value="1"/>
</dbReference>
<feature type="coiled-coil region" evidence="2">
    <location>
        <begin position="707"/>
        <end position="748"/>
    </location>
</feature>
<evidence type="ECO:0000256" key="1">
    <source>
        <dbReference type="ARBA" id="ARBA00022468"/>
    </source>
</evidence>
<feature type="region of interest" description="Disordered" evidence="3">
    <location>
        <begin position="172"/>
        <end position="192"/>
    </location>
</feature>
<dbReference type="PROSITE" id="PS50003">
    <property type="entry name" value="PH_DOMAIN"/>
    <property type="match status" value="1"/>
</dbReference>
<feature type="coiled-coil region" evidence="2">
    <location>
        <begin position="774"/>
        <end position="801"/>
    </location>
</feature>
<feature type="region of interest" description="Disordered" evidence="3">
    <location>
        <begin position="530"/>
        <end position="581"/>
    </location>
</feature>
<feature type="compositionally biased region" description="Polar residues" evidence="3">
    <location>
        <begin position="907"/>
        <end position="927"/>
    </location>
</feature>
<dbReference type="Pfam" id="PF14389">
    <property type="entry name" value="Lzipper-MIP1"/>
    <property type="match status" value="1"/>
</dbReference>
<evidence type="ECO:0000313" key="7">
    <source>
        <dbReference type="Proteomes" id="UP000734854"/>
    </source>
</evidence>
<dbReference type="EMBL" id="JACMSC010000019">
    <property type="protein sequence ID" value="KAG6473588.1"/>
    <property type="molecule type" value="Genomic_DNA"/>
</dbReference>
<feature type="compositionally biased region" description="Polar residues" evidence="3">
    <location>
        <begin position="1087"/>
        <end position="1109"/>
    </location>
</feature>
<dbReference type="PROSITE" id="PS50238">
    <property type="entry name" value="RHOGAP"/>
    <property type="match status" value="1"/>
</dbReference>